<evidence type="ECO:0000256" key="1">
    <source>
        <dbReference type="SAM" id="Phobius"/>
    </source>
</evidence>
<dbReference type="Gene3D" id="3.40.30.10">
    <property type="entry name" value="Glutaredoxin"/>
    <property type="match status" value="3"/>
</dbReference>
<dbReference type="PANTHER" id="PTHR46497">
    <property type="entry name" value="THIOREDOXIN DOMAIN-CONTAINING PROTEIN 11"/>
    <property type="match status" value="1"/>
</dbReference>
<evidence type="ECO:0000259" key="2">
    <source>
        <dbReference type="Pfam" id="PF00085"/>
    </source>
</evidence>
<dbReference type="InterPro" id="IPR052792">
    <property type="entry name" value="Thioredoxin_dom-contain_11"/>
</dbReference>
<gene>
    <name evidence="3" type="ORF">CEUTPL_LOCUS14118</name>
</gene>
<dbReference type="InterPro" id="IPR036249">
    <property type="entry name" value="Thioredoxin-like_sf"/>
</dbReference>
<dbReference type="Proteomes" id="UP001152799">
    <property type="component" value="Chromosome 9"/>
</dbReference>
<keyword evidence="1" id="KW-1133">Transmembrane helix</keyword>
<protein>
    <recommendedName>
        <fullName evidence="2">Thioredoxin domain-containing protein</fullName>
    </recommendedName>
</protein>
<keyword evidence="1" id="KW-0472">Membrane</keyword>
<dbReference type="Pfam" id="PF00085">
    <property type="entry name" value="Thioredoxin"/>
    <property type="match status" value="1"/>
</dbReference>
<name>A0A9N9N3K1_9CUCU</name>
<organism evidence="3 4">
    <name type="scientific">Ceutorhynchus assimilis</name>
    <name type="common">cabbage seed weevil</name>
    <dbReference type="NCBI Taxonomy" id="467358"/>
    <lineage>
        <taxon>Eukaryota</taxon>
        <taxon>Metazoa</taxon>
        <taxon>Ecdysozoa</taxon>
        <taxon>Arthropoda</taxon>
        <taxon>Hexapoda</taxon>
        <taxon>Insecta</taxon>
        <taxon>Pterygota</taxon>
        <taxon>Neoptera</taxon>
        <taxon>Endopterygota</taxon>
        <taxon>Coleoptera</taxon>
        <taxon>Polyphaga</taxon>
        <taxon>Cucujiformia</taxon>
        <taxon>Curculionidae</taxon>
        <taxon>Ceutorhynchinae</taxon>
        <taxon>Ceutorhynchus</taxon>
    </lineage>
</organism>
<dbReference type="SUPFAM" id="SSF52833">
    <property type="entry name" value="Thioredoxin-like"/>
    <property type="match status" value="2"/>
</dbReference>
<feature type="transmembrane region" description="Helical" evidence="1">
    <location>
        <begin position="57"/>
        <end position="74"/>
    </location>
</feature>
<sequence length="821" mass="94860">MNWLRKCLGRAKISTSKRQRSGDNEHKSVDFKCDSQSVEYHYIDDPVNEYMVKMLNLIKEFLIFCLVFIAYAAITNDPPKVSKAPAAYPFFAKDLPVKDFYRGQIITAIEHSRMSDLSFIMFYAPWDAESQAARKEFLIAAEYLKHFVKFAAVNCWQPGSECRNQYSKVYRWPVLIVYPSFGSGIQYNGPLIATHMMSFLQKIMQPIRRIANQTDFNFEEAFIVAEINPLPGNVEYPIFYTTALKYLEADYNGRVTFYVKPVKVTQNTLSLYLWNQVRILELEEGGWKVDTILQWIIKTSESPSSWVMPTGSKSLVLAEALQPGPTLILFTPKNPLRAHTDYYMMLQEIAQEYKNCDNWGLSFDMKTKRLNNKLEYEKLKKMCQVKTSKPRAAISITASSQFLNSTSNIKGKVELDCEGLGVKMCHSVRLGQCLDTLPLDEENDGFIETSIWKSDSDPKSMENLKKATKKTKCKNFLKAQQIHSAIFEPKIHTEKIDVSNLACENSNGSLNFIAMDSLMYYMFAERLGLDLFAKNDTSAVVILNEKSETHYVMQEPITSYNVRMFIRDYTNNTLRRSSDSIVNVPTVNTPSYPIKLRTSNAPIIFLEELNSKNYLSMVLQEKRTVLVMYYSKQCSYCNGISYIFLTVARKLSFVENIKFARINGDENILPWEYTMEEFPTILFFPATMKEETRVFPADIPITVPNLLGFILSNLDISTKLHVMYSVCLHSQLQKDKDLCLANIRNETISLIEKTLKDWRKSNNRQRRRVLHNLKQLRQLQFLFSHSPEEHLVIESYFKKLKVNLTDDYSVNSTSRIIKDEL</sequence>
<keyword evidence="1" id="KW-0812">Transmembrane</keyword>
<keyword evidence="4" id="KW-1185">Reference proteome</keyword>
<dbReference type="OrthoDB" id="1910803at2759"/>
<dbReference type="InterPro" id="IPR013766">
    <property type="entry name" value="Thioredoxin_domain"/>
</dbReference>
<accession>A0A9N9N3K1</accession>
<evidence type="ECO:0000313" key="4">
    <source>
        <dbReference type="Proteomes" id="UP001152799"/>
    </source>
</evidence>
<evidence type="ECO:0000313" key="3">
    <source>
        <dbReference type="EMBL" id="CAG9773732.1"/>
    </source>
</evidence>
<dbReference type="EMBL" id="OU892285">
    <property type="protein sequence ID" value="CAG9773732.1"/>
    <property type="molecule type" value="Genomic_DNA"/>
</dbReference>
<dbReference type="PANTHER" id="PTHR46497:SF1">
    <property type="entry name" value="THIOREDOXIN DOMAIN-CONTAINING PROTEIN 11"/>
    <property type="match status" value="1"/>
</dbReference>
<proteinExistence type="predicted"/>
<feature type="domain" description="Thioredoxin" evidence="2">
    <location>
        <begin position="608"/>
        <end position="688"/>
    </location>
</feature>
<reference evidence="3" key="1">
    <citation type="submission" date="2022-01" db="EMBL/GenBank/DDBJ databases">
        <authorList>
            <person name="King R."/>
        </authorList>
    </citation>
    <scope>NUCLEOTIDE SEQUENCE</scope>
</reference>
<dbReference type="AlphaFoldDB" id="A0A9N9N3K1"/>